<dbReference type="EMBL" id="MU861047">
    <property type="protein sequence ID" value="KAK4232687.1"/>
    <property type="molecule type" value="Genomic_DNA"/>
</dbReference>
<dbReference type="InterPro" id="IPR036397">
    <property type="entry name" value="RNaseH_sf"/>
</dbReference>
<dbReference type="Gene3D" id="3.30.420.10">
    <property type="entry name" value="Ribonuclease H-like superfamily/Ribonuclease H"/>
    <property type="match status" value="1"/>
</dbReference>
<gene>
    <name evidence="1" type="ORF">C8A03DRAFT_20070</name>
</gene>
<organism evidence="1 2">
    <name type="scientific">Achaetomium macrosporum</name>
    <dbReference type="NCBI Taxonomy" id="79813"/>
    <lineage>
        <taxon>Eukaryota</taxon>
        <taxon>Fungi</taxon>
        <taxon>Dikarya</taxon>
        <taxon>Ascomycota</taxon>
        <taxon>Pezizomycotina</taxon>
        <taxon>Sordariomycetes</taxon>
        <taxon>Sordariomycetidae</taxon>
        <taxon>Sordariales</taxon>
        <taxon>Chaetomiaceae</taxon>
        <taxon>Achaetomium</taxon>
    </lineage>
</organism>
<protein>
    <submittedName>
        <fullName evidence="1">Uncharacterized protein</fullName>
    </submittedName>
</protein>
<sequence>TMFSDECPCQNNTSNPTAWQFRFPSEKYDKRFVNIKNHVKADISIMIWGMIWVGGRSELIVMERDEDSPR</sequence>
<evidence type="ECO:0000313" key="1">
    <source>
        <dbReference type="EMBL" id="KAK4232687.1"/>
    </source>
</evidence>
<keyword evidence="2" id="KW-1185">Reference proteome</keyword>
<reference evidence="1" key="1">
    <citation type="journal article" date="2023" name="Mol. Phylogenet. Evol.">
        <title>Genome-scale phylogeny and comparative genomics of the fungal order Sordariales.</title>
        <authorList>
            <person name="Hensen N."/>
            <person name="Bonometti L."/>
            <person name="Westerberg I."/>
            <person name="Brannstrom I.O."/>
            <person name="Guillou S."/>
            <person name="Cros-Aarteil S."/>
            <person name="Calhoun S."/>
            <person name="Haridas S."/>
            <person name="Kuo A."/>
            <person name="Mondo S."/>
            <person name="Pangilinan J."/>
            <person name="Riley R."/>
            <person name="LaButti K."/>
            <person name="Andreopoulos B."/>
            <person name="Lipzen A."/>
            <person name="Chen C."/>
            <person name="Yan M."/>
            <person name="Daum C."/>
            <person name="Ng V."/>
            <person name="Clum A."/>
            <person name="Steindorff A."/>
            <person name="Ohm R.A."/>
            <person name="Martin F."/>
            <person name="Silar P."/>
            <person name="Natvig D.O."/>
            <person name="Lalanne C."/>
            <person name="Gautier V."/>
            <person name="Ament-Velasquez S.L."/>
            <person name="Kruys A."/>
            <person name="Hutchinson M.I."/>
            <person name="Powell A.J."/>
            <person name="Barry K."/>
            <person name="Miller A.N."/>
            <person name="Grigoriev I.V."/>
            <person name="Debuchy R."/>
            <person name="Gladieux P."/>
            <person name="Hiltunen Thoren M."/>
            <person name="Johannesson H."/>
        </authorList>
    </citation>
    <scope>NUCLEOTIDE SEQUENCE</scope>
    <source>
        <strain evidence="1">CBS 532.94</strain>
    </source>
</reference>
<name>A0AAN7C0Q2_9PEZI</name>
<dbReference type="GO" id="GO:0003676">
    <property type="term" value="F:nucleic acid binding"/>
    <property type="evidence" value="ECO:0007669"/>
    <property type="project" value="InterPro"/>
</dbReference>
<reference evidence="1" key="2">
    <citation type="submission" date="2023-05" db="EMBL/GenBank/DDBJ databases">
        <authorList>
            <consortium name="Lawrence Berkeley National Laboratory"/>
            <person name="Steindorff A."/>
            <person name="Hensen N."/>
            <person name="Bonometti L."/>
            <person name="Westerberg I."/>
            <person name="Brannstrom I.O."/>
            <person name="Guillou S."/>
            <person name="Cros-Aarteil S."/>
            <person name="Calhoun S."/>
            <person name="Haridas S."/>
            <person name="Kuo A."/>
            <person name="Mondo S."/>
            <person name="Pangilinan J."/>
            <person name="Riley R."/>
            <person name="Labutti K."/>
            <person name="Andreopoulos B."/>
            <person name="Lipzen A."/>
            <person name="Chen C."/>
            <person name="Yanf M."/>
            <person name="Daum C."/>
            <person name="Ng V."/>
            <person name="Clum A."/>
            <person name="Ohm R."/>
            <person name="Martin F."/>
            <person name="Silar P."/>
            <person name="Natvig D."/>
            <person name="Lalanne C."/>
            <person name="Gautier V."/>
            <person name="Ament-Velasquez S.L."/>
            <person name="Kruys A."/>
            <person name="Hutchinson M.I."/>
            <person name="Powell A.J."/>
            <person name="Barry K."/>
            <person name="Miller A.N."/>
            <person name="Grigoriev I.V."/>
            <person name="Debuchy R."/>
            <person name="Gladieux P."/>
            <person name="Thoren M.H."/>
            <person name="Johannesson H."/>
        </authorList>
    </citation>
    <scope>NUCLEOTIDE SEQUENCE</scope>
    <source>
        <strain evidence="1">CBS 532.94</strain>
    </source>
</reference>
<feature type="non-terminal residue" evidence="1">
    <location>
        <position position="1"/>
    </location>
</feature>
<comment type="caution">
    <text evidence="1">The sequence shown here is derived from an EMBL/GenBank/DDBJ whole genome shotgun (WGS) entry which is preliminary data.</text>
</comment>
<dbReference type="AlphaFoldDB" id="A0AAN7C0Q2"/>
<evidence type="ECO:0000313" key="2">
    <source>
        <dbReference type="Proteomes" id="UP001303760"/>
    </source>
</evidence>
<proteinExistence type="predicted"/>
<dbReference type="Proteomes" id="UP001303760">
    <property type="component" value="Unassembled WGS sequence"/>
</dbReference>
<accession>A0AAN7C0Q2</accession>